<dbReference type="PANTHER" id="PTHR23517">
    <property type="entry name" value="RESISTANCE PROTEIN MDTM, PUTATIVE-RELATED-RELATED"/>
    <property type="match status" value="1"/>
</dbReference>
<feature type="transmembrane region" description="Helical" evidence="7">
    <location>
        <begin position="73"/>
        <end position="91"/>
    </location>
</feature>
<dbReference type="SUPFAM" id="SSF103473">
    <property type="entry name" value="MFS general substrate transporter"/>
    <property type="match status" value="1"/>
</dbReference>
<evidence type="ECO:0000256" key="4">
    <source>
        <dbReference type="ARBA" id="ARBA00022692"/>
    </source>
</evidence>
<feature type="transmembrane region" description="Helical" evidence="7">
    <location>
        <begin position="20"/>
        <end position="38"/>
    </location>
</feature>
<dbReference type="InterPro" id="IPR020846">
    <property type="entry name" value="MFS_dom"/>
</dbReference>
<feature type="transmembrane region" description="Helical" evidence="7">
    <location>
        <begin position="131"/>
        <end position="154"/>
    </location>
</feature>
<dbReference type="RefSeq" id="WP_335959199.1">
    <property type="nucleotide sequence ID" value="NZ_JAXBLX010000004.1"/>
</dbReference>
<keyword evidence="5 7" id="KW-1133">Transmembrane helix</keyword>
<dbReference type="Gene3D" id="1.20.1250.20">
    <property type="entry name" value="MFS general substrate transporter like domains"/>
    <property type="match status" value="1"/>
</dbReference>
<accession>A0ABV6KBG8</accession>
<keyword evidence="6 7" id="KW-0472">Membrane</keyword>
<dbReference type="InterPro" id="IPR036259">
    <property type="entry name" value="MFS_trans_sf"/>
</dbReference>
<feature type="transmembrane region" description="Helical" evidence="7">
    <location>
        <begin position="166"/>
        <end position="184"/>
    </location>
</feature>
<organism evidence="9 10">
    <name type="scientific">Halalkalibacter kiskunsagensis</name>
    <dbReference type="NCBI Taxonomy" id="1548599"/>
    <lineage>
        <taxon>Bacteria</taxon>
        <taxon>Bacillati</taxon>
        <taxon>Bacillota</taxon>
        <taxon>Bacilli</taxon>
        <taxon>Bacillales</taxon>
        <taxon>Bacillaceae</taxon>
        <taxon>Halalkalibacter</taxon>
    </lineage>
</organism>
<name>A0ABV6KBG8_9BACI</name>
<feature type="transmembrane region" description="Helical" evidence="7">
    <location>
        <begin position="311"/>
        <end position="329"/>
    </location>
</feature>
<evidence type="ECO:0000313" key="10">
    <source>
        <dbReference type="Proteomes" id="UP001589838"/>
    </source>
</evidence>
<comment type="caution">
    <text evidence="9">The sequence shown here is derived from an EMBL/GenBank/DDBJ whole genome shotgun (WGS) entry which is preliminary data.</text>
</comment>
<sequence>MFRQINGNARACMIVEPMFIIPYSLFVTYASVYMLMLGLNETEIGLITSIGLVVQIFSSFISGFLTDRLGRKYALLIFDLLSWSVATLLWAVSQNFWFFLVAAIINGFQKIPHIAWTCLIVEDTEPNKRSVVFTVLQFIAVIGGLFAPLAGILVSQMSLVPAVRTMYFIAFISMTLMFIIRHFTTQESEIGIRKRQESGAMNISNSLKLYVKTVIEITKNKQLLIIFSVYILFQFQLVMQNTYLSIYLVDVLSFRDSTIAIFPAISSVCMLILLLVVIPRFRQELHLHYMIIGFGLSIIALLLLITAQQGNIIVVIASTILLAAGLLLSNPYLETAVANAIEDDNRANMFSILQVIVLLFISPAGIIGGVTYKVDPKIPFILMMCALLISIVLMYSITRKTMQQPMNENSSSINN</sequence>
<proteinExistence type="predicted"/>
<dbReference type="EMBL" id="JBHLUX010000024">
    <property type="protein sequence ID" value="MFC0470658.1"/>
    <property type="molecule type" value="Genomic_DNA"/>
</dbReference>
<dbReference type="Pfam" id="PF07690">
    <property type="entry name" value="MFS_1"/>
    <property type="match status" value="1"/>
</dbReference>
<keyword evidence="2" id="KW-0813">Transport</keyword>
<dbReference type="PANTHER" id="PTHR23517:SF3">
    <property type="entry name" value="INTEGRAL MEMBRANE TRANSPORT PROTEIN"/>
    <property type="match status" value="1"/>
</dbReference>
<evidence type="ECO:0000256" key="7">
    <source>
        <dbReference type="SAM" id="Phobius"/>
    </source>
</evidence>
<feature type="transmembrane region" description="Helical" evidence="7">
    <location>
        <begin position="222"/>
        <end position="239"/>
    </location>
</feature>
<evidence type="ECO:0000256" key="6">
    <source>
        <dbReference type="ARBA" id="ARBA00023136"/>
    </source>
</evidence>
<keyword evidence="10" id="KW-1185">Reference proteome</keyword>
<dbReference type="PROSITE" id="PS50850">
    <property type="entry name" value="MFS"/>
    <property type="match status" value="1"/>
</dbReference>
<feature type="transmembrane region" description="Helical" evidence="7">
    <location>
        <begin position="44"/>
        <end position="66"/>
    </location>
</feature>
<protein>
    <submittedName>
        <fullName evidence="9">MFS transporter</fullName>
    </submittedName>
</protein>
<keyword evidence="3" id="KW-1003">Cell membrane</keyword>
<gene>
    <name evidence="9" type="ORF">ACFFHM_09160</name>
</gene>
<keyword evidence="4 7" id="KW-0812">Transmembrane</keyword>
<evidence type="ECO:0000313" key="9">
    <source>
        <dbReference type="EMBL" id="MFC0470658.1"/>
    </source>
</evidence>
<comment type="subcellular location">
    <subcellularLocation>
        <location evidence="1">Cell membrane</location>
        <topology evidence="1">Multi-pass membrane protein</topology>
    </subcellularLocation>
</comment>
<feature type="transmembrane region" description="Helical" evidence="7">
    <location>
        <begin position="350"/>
        <end position="372"/>
    </location>
</feature>
<evidence type="ECO:0000259" key="8">
    <source>
        <dbReference type="PROSITE" id="PS50850"/>
    </source>
</evidence>
<evidence type="ECO:0000256" key="5">
    <source>
        <dbReference type="ARBA" id="ARBA00022989"/>
    </source>
</evidence>
<reference evidence="9 10" key="1">
    <citation type="submission" date="2024-09" db="EMBL/GenBank/DDBJ databases">
        <authorList>
            <person name="Sun Q."/>
            <person name="Mori K."/>
        </authorList>
    </citation>
    <scope>NUCLEOTIDE SEQUENCE [LARGE SCALE GENOMIC DNA]</scope>
    <source>
        <strain evidence="9 10">NCAIM B.02610</strain>
    </source>
</reference>
<feature type="transmembrane region" description="Helical" evidence="7">
    <location>
        <begin position="259"/>
        <end position="278"/>
    </location>
</feature>
<dbReference type="InterPro" id="IPR011701">
    <property type="entry name" value="MFS"/>
</dbReference>
<dbReference type="InterPro" id="IPR050171">
    <property type="entry name" value="MFS_Transporters"/>
</dbReference>
<evidence type="ECO:0000256" key="2">
    <source>
        <dbReference type="ARBA" id="ARBA00022448"/>
    </source>
</evidence>
<feature type="domain" description="Major facilitator superfamily (MFS) profile" evidence="8">
    <location>
        <begin position="1"/>
        <end position="402"/>
    </location>
</feature>
<dbReference type="Proteomes" id="UP001589838">
    <property type="component" value="Unassembled WGS sequence"/>
</dbReference>
<evidence type="ECO:0000256" key="3">
    <source>
        <dbReference type="ARBA" id="ARBA00022475"/>
    </source>
</evidence>
<feature type="transmembrane region" description="Helical" evidence="7">
    <location>
        <begin position="97"/>
        <end position="119"/>
    </location>
</feature>
<evidence type="ECO:0000256" key="1">
    <source>
        <dbReference type="ARBA" id="ARBA00004651"/>
    </source>
</evidence>
<feature type="transmembrane region" description="Helical" evidence="7">
    <location>
        <begin position="285"/>
        <end position="305"/>
    </location>
</feature>
<feature type="transmembrane region" description="Helical" evidence="7">
    <location>
        <begin position="378"/>
        <end position="397"/>
    </location>
</feature>